<protein>
    <submittedName>
        <fullName evidence="10">Secretin and TonB N-terminal domain-containing protein</fullName>
    </submittedName>
</protein>
<proteinExistence type="inferred from homology"/>
<comment type="caution">
    <text evidence="10">The sequence shown here is derived from an EMBL/GenBank/DDBJ whole genome shotgun (WGS) entry which is preliminary data.</text>
</comment>
<dbReference type="PANTHER" id="PTHR30332:SF17">
    <property type="entry name" value="TYPE IV PILIATION SYSTEM PROTEIN DR_0774-RELATED"/>
    <property type="match status" value="1"/>
</dbReference>
<dbReference type="InterPro" id="IPR038591">
    <property type="entry name" value="NolW-like_sf"/>
</dbReference>
<keyword evidence="4" id="KW-0472">Membrane</keyword>
<accession>A0ABX2EKG6</accession>
<feature type="domain" description="Secretin/TonB short N-terminal" evidence="9">
    <location>
        <begin position="165"/>
        <end position="216"/>
    </location>
</feature>
<evidence type="ECO:0000313" key="10">
    <source>
        <dbReference type="EMBL" id="NRF69147.1"/>
    </source>
</evidence>
<evidence type="ECO:0000256" key="8">
    <source>
        <dbReference type="SAM" id="MobiDB-lite"/>
    </source>
</evidence>
<dbReference type="InterPro" id="IPR004846">
    <property type="entry name" value="T2SS/T3SS_dom"/>
</dbReference>
<evidence type="ECO:0000256" key="3">
    <source>
        <dbReference type="ARBA" id="ARBA00022729"/>
    </source>
</evidence>
<dbReference type="Gene3D" id="1.25.40.10">
    <property type="entry name" value="Tetratricopeptide repeat domain"/>
    <property type="match status" value="1"/>
</dbReference>
<keyword evidence="3" id="KW-0732">Signal</keyword>
<dbReference type="PRINTS" id="PR00811">
    <property type="entry name" value="BCTERIALGSPD"/>
</dbReference>
<dbReference type="InterPro" id="IPR011662">
    <property type="entry name" value="Secretin/TonB_short_N"/>
</dbReference>
<keyword evidence="11" id="KW-1185">Reference proteome</keyword>
<evidence type="ECO:0000256" key="4">
    <source>
        <dbReference type="ARBA" id="ARBA00023136"/>
    </source>
</evidence>
<dbReference type="PANTHER" id="PTHR30332">
    <property type="entry name" value="PROBABLE GENERAL SECRETION PATHWAY PROTEIN D"/>
    <property type="match status" value="1"/>
</dbReference>
<evidence type="ECO:0000256" key="7">
    <source>
        <dbReference type="RuleBase" id="RU004004"/>
    </source>
</evidence>
<dbReference type="Pfam" id="PF00263">
    <property type="entry name" value="Secretin"/>
    <property type="match status" value="1"/>
</dbReference>
<keyword evidence="5" id="KW-0998">Cell outer membrane</keyword>
<comment type="subcellular location">
    <subcellularLocation>
        <location evidence="7">Cell outer membrane</location>
    </subcellularLocation>
    <subcellularLocation>
        <location evidence="1">Membrane</location>
    </subcellularLocation>
</comment>
<dbReference type="Pfam" id="PF07660">
    <property type="entry name" value="STN"/>
    <property type="match status" value="1"/>
</dbReference>
<dbReference type="Gene3D" id="3.30.1370.120">
    <property type="match status" value="1"/>
</dbReference>
<dbReference type="InterPro" id="IPR005644">
    <property type="entry name" value="NolW-like"/>
</dbReference>
<dbReference type="Proteomes" id="UP000737171">
    <property type="component" value="Unassembled WGS sequence"/>
</dbReference>
<dbReference type="InterPro" id="IPR001775">
    <property type="entry name" value="GspD/PilQ"/>
</dbReference>
<evidence type="ECO:0000256" key="2">
    <source>
        <dbReference type="ARBA" id="ARBA00022448"/>
    </source>
</evidence>
<evidence type="ECO:0000256" key="6">
    <source>
        <dbReference type="RuleBase" id="RU004003"/>
    </source>
</evidence>
<reference evidence="10 11" key="1">
    <citation type="submission" date="2020-05" db="EMBL/GenBank/DDBJ databases">
        <title>Aquincola sp. isolate from soil.</title>
        <authorList>
            <person name="Han J."/>
            <person name="Kim D.-U."/>
        </authorList>
    </citation>
    <scope>NUCLEOTIDE SEQUENCE [LARGE SCALE GENOMIC DNA]</scope>
    <source>
        <strain evidence="10 11">S2</strain>
    </source>
</reference>
<sequence length="559" mass="60825">MGRFEQAVQLEPGSAEYRIAYTRTRDRFAAERMARAAQAREAGDLAAAEAIYRQMLAEPGNAERAQAGLRQLDSQRRLEQLLKDAEASAERKEWELVRRHARSALLENPRHPRALALLAEADKAGDRSGEATTALAAAYRKPISIEFRDTPLKTVFEVISRSSGLNFVFDKDVRGDQRTSIFLKNTSTEAVLRNLLLTNQLEQRVLDDNSVLIYPNTAAKLKEYQTLVVRSFYLANADAKTVAATLKSLLKLRDPVVDEKLNLVIVRDSPEAIRTAERVVALHDVPEPEVMLEVEVLEVKRTRLLDLGVRWPDQLSLAPLVGESAALTVADLRNLNSSRIGASVGAVSIVAKNVDTDANLLANPRIRARNREKAKIHIGERVPNITTTSTSTGFVAESVTYVDVGLKLDVEPTIYLDSEVAIKVSLEVSNIINQIQTKSGTLAYQLGTRTASTVLRLKDGENQVLAGLISDEDRRTANKVPGLGSVPVLGRLFGNEADDGSKTEIVLSITPRIIRNVLRPSAAAQQFDSGTEASVGSAMPAGAPPAPGSSAPQPVGPSR</sequence>
<dbReference type="Pfam" id="PF03958">
    <property type="entry name" value="Secretin_N"/>
    <property type="match status" value="1"/>
</dbReference>
<gene>
    <name evidence="10" type="ORF">HLB44_19305</name>
</gene>
<organism evidence="10 11">
    <name type="scientific">Pseudaquabacterium terrae</name>
    <dbReference type="NCBI Taxonomy" id="2732868"/>
    <lineage>
        <taxon>Bacteria</taxon>
        <taxon>Pseudomonadati</taxon>
        <taxon>Pseudomonadota</taxon>
        <taxon>Betaproteobacteria</taxon>
        <taxon>Burkholderiales</taxon>
        <taxon>Sphaerotilaceae</taxon>
        <taxon>Pseudaquabacterium</taxon>
    </lineage>
</organism>
<dbReference type="Gene3D" id="3.55.50.30">
    <property type="match status" value="1"/>
</dbReference>
<dbReference type="EMBL" id="JABRWJ010000005">
    <property type="protein sequence ID" value="NRF69147.1"/>
    <property type="molecule type" value="Genomic_DNA"/>
</dbReference>
<name>A0ABX2EKG6_9BURK</name>
<keyword evidence="2 7" id="KW-0813">Transport</keyword>
<evidence type="ECO:0000256" key="5">
    <source>
        <dbReference type="ARBA" id="ARBA00023237"/>
    </source>
</evidence>
<dbReference type="InterPro" id="IPR050810">
    <property type="entry name" value="Bact_Secretion_Sys_Channel"/>
</dbReference>
<evidence type="ECO:0000313" key="11">
    <source>
        <dbReference type="Proteomes" id="UP000737171"/>
    </source>
</evidence>
<comment type="similarity">
    <text evidence="6">Belongs to the bacterial secretin family.</text>
</comment>
<dbReference type="InterPro" id="IPR011990">
    <property type="entry name" value="TPR-like_helical_dom_sf"/>
</dbReference>
<dbReference type="SMART" id="SM00965">
    <property type="entry name" value="STN"/>
    <property type="match status" value="1"/>
</dbReference>
<evidence type="ECO:0000256" key="1">
    <source>
        <dbReference type="ARBA" id="ARBA00004370"/>
    </source>
</evidence>
<feature type="compositionally biased region" description="Low complexity" evidence="8">
    <location>
        <begin position="548"/>
        <end position="559"/>
    </location>
</feature>
<evidence type="ECO:0000259" key="9">
    <source>
        <dbReference type="SMART" id="SM00965"/>
    </source>
</evidence>
<feature type="region of interest" description="Disordered" evidence="8">
    <location>
        <begin position="525"/>
        <end position="559"/>
    </location>
</feature>